<comment type="caution">
    <text evidence="2">The sequence shown here is derived from an EMBL/GenBank/DDBJ whole genome shotgun (WGS) entry which is preliminary data.</text>
</comment>
<sequence length="117" mass="12525">MIDNKKGQMGFGFIMAIVMLVVAVLLITSFWPVIQDSFDGLRDQDELNCKSTTDICGGIGSNETCFNSTVGNSHTTTCAMLSIGPPLILIMLILGAVGLIVKGGQPQPQMQPQYPGY</sequence>
<name>A0A0F9AIF9_9ZZZZ</name>
<organism evidence="2">
    <name type="scientific">marine sediment metagenome</name>
    <dbReference type="NCBI Taxonomy" id="412755"/>
    <lineage>
        <taxon>unclassified sequences</taxon>
        <taxon>metagenomes</taxon>
        <taxon>ecological metagenomes</taxon>
    </lineage>
</organism>
<evidence type="ECO:0008006" key="3">
    <source>
        <dbReference type="Google" id="ProtNLM"/>
    </source>
</evidence>
<proteinExistence type="predicted"/>
<evidence type="ECO:0000256" key="1">
    <source>
        <dbReference type="SAM" id="Phobius"/>
    </source>
</evidence>
<keyword evidence="1" id="KW-0812">Transmembrane</keyword>
<dbReference type="AlphaFoldDB" id="A0A0F9AIF9"/>
<keyword evidence="1" id="KW-1133">Transmembrane helix</keyword>
<reference evidence="2" key="1">
    <citation type="journal article" date="2015" name="Nature">
        <title>Complex archaea that bridge the gap between prokaryotes and eukaryotes.</title>
        <authorList>
            <person name="Spang A."/>
            <person name="Saw J.H."/>
            <person name="Jorgensen S.L."/>
            <person name="Zaremba-Niedzwiedzka K."/>
            <person name="Martijn J."/>
            <person name="Lind A.E."/>
            <person name="van Eijk R."/>
            <person name="Schleper C."/>
            <person name="Guy L."/>
            <person name="Ettema T.J."/>
        </authorList>
    </citation>
    <scope>NUCLEOTIDE SEQUENCE</scope>
</reference>
<protein>
    <recommendedName>
        <fullName evidence="3">Transmembrane protein</fullName>
    </recommendedName>
</protein>
<evidence type="ECO:0000313" key="2">
    <source>
        <dbReference type="EMBL" id="KKL09364.1"/>
    </source>
</evidence>
<dbReference type="EMBL" id="LAZR01042512">
    <property type="protein sequence ID" value="KKL09364.1"/>
    <property type="molecule type" value="Genomic_DNA"/>
</dbReference>
<keyword evidence="1" id="KW-0472">Membrane</keyword>
<feature type="transmembrane region" description="Helical" evidence="1">
    <location>
        <begin position="79"/>
        <end position="101"/>
    </location>
</feature>
<feature type="transmembrane region" description="Helical" evidence="1">
    <location>
        <begin position="12"/>
        <end position="34"/>
    </location>
</feature>
<gene>
    <name evidence="2" type="ORF">LCGC14_2566600</name>
</gene>
<accession>A0A0F9AIF9</accession>